<evidence type="ECO:0000313" key="1">
    <source>
        <dbReference type="EMBL" id="CAB4172098.1"/>
    </source>
</evidence>
<organism evidence="2">
    <name type="scientific">uncultured Caudovirales phage</name>
    <dbReference type="NCBI Taxonomy" id="2100421"/>
    <lineage>
        <taxon>Viruses</taxon>
        <taxon>Duplodnaviria</taxon>
        <taxon>Heunggongvirae</taxon>
        <taxon>Uroviricota</taxon>
        <taxon>Caudoviricetes</taxon>
        <taxon>Peduoviridae</taxon>
        <taxon>Maltschvirus</taxon>
        <taxon>Maltschvirus maltsch</taxon>
    </lineage>
</organism>
<dbReference type="EMBL" id="LR797295">
    <property type="protein sequence ID" value="CAB4200700.1"/>
    <property type="molecule type" value="Genomic_DNA"/>
</dbReference>
<dbReference type="EMBL" id="LR797103">
    <property type="protein sequence ID" value="CAB4187331.1"/>
    <property type="molecule type" value="Genomic_DNA"/>
</dbReference>
<proteinExistence type="predicted"/>
<protein>
    <submittedName>
        <fullName evidence="2">Uncharacterized protein</fullName>
    </submittedName>
</protein>
<reference evidence="2" key="1">
    <citation type="submission" date="2020-05" db="EMBL/GenBank/DDBJ databases">
        <authorList>
            <person name="Chiriac C."/>
            <person name="Salcher M."/>
            <person name="Ghai R."/>
            <person name="Kavagutti S V."/>
        </authorList>
    </citation>
    <scope>NUCLEOTIDE SEQUENCE</scope>
</reference>
<sequence length="78" mass="8458">MRALESLCADVEERRSVCGLIELDGLEVRVEAFLVGVGWTLWNFTLTNDESACYRGGVNGQTLTPSEATLAARLLGVL</sequence>
<evidence type="ECO:0000313" key="3">
    <source>
        <dbReference type="EMBL" id="CAB4200700.1"/>
    </source>
</evidence>
<name>A0A6J5R162_9CAUD</name>
<accession>A0A6J5R162</accession>
<dbReference type="EMBL" id="LR796875">
    <property type="protein sequence ID" value="CAB4172098.1"/>
    <property type="molecule type" value="Genomic_DNA"/>
</dbReference>
<gene>
    <name evidence="2" type="ORF">UFOVP1156_15</name>
    <name evidence="3" type="ORF">UFOVP1346_59</name>
    <name evidence="1" type="ORF">UFOVP921_39</name>
</gene>
<evidence type="ECO:0000313" key="2">
    <source>
        <dbReference type="EMBL" id="CAB4187331.1"/>
    </source>
</evidence>